<dbReference type="GO" id="GO:0003677">
    <property type="term" value="F:DNA binding"/>
    <property type="evidence" value="ECO:0007669"/>
    <property type="project" value="UniProtKB-KW"/>
</dbReference>
<feature type="domain" description="HTH arsR-type" evidence="4">
    <location>
        <begin position="1"/>
        <end position="92"/>
    </location>
</feature>
<dbReference type="KEGG" id="ddl:Desdi_0974"/>
<dbReference type="InterPro" id="IPR036390">
    <property type="entry name" value="WH_DNA-bd_sf"/>
</dbReference>
<dbReference type="Pfam" id="PF01022">
    <property type="entry name" value="HTH_5"/>
    <property type="match status" value="1"/>
</dbReference>
<evidence type="ECO:0000313" key="5">
    <source>
        <dbReference type="EMBL" id="AGA68493.1"/>
    </source>
</evidence>
<keyword evidence="3" id="KW-0804">Transcription</keyword>
<gene>
    <name evidence="5" type="ordered locus">Desdi_0974</name>
</gene>
<keyword evidence="1" id="KW-0805">Transcription regulation</keyword>
<organism evidence="5 6">
    <name type="scientific">Desulfitobacterium dichloroeliminans (strain LMG P-21439 / DCA1)</name>
    <dbReference type="NCBI Taxonomy" id="871963"/>
    <lineage>
        <taxon>Bacteria</taxon>
        <taxon>Bacillati</taxon>
        <taxon>Bacillota</taxon>
        <taxon>Clostridia</taxon>
        <taxon>Eubacteriales</taxon>
        <taxon>Desulfitobacteriaceae</taxon>
        <taxon>Desulfitobacterium</taxon>
    </lineage>
</organism>
<dbReference type="CDD" id="cd00090">
    <property type="entry name" value="HTH_ARSR"/>
    <property type="match status" value="1"/>
</dbReference>
<dbReference type="PANTHER" id="PTHR33154:SF18">
    <property type="entry name" value="ARSENICAL RESISTANCE OPERON REPRESSOR"/>
    <property type="match status" value="1"/>
</dbReference>
<dbReference type="HOGENOM" id="CLU_097806_3_1_9"/>
<dbReference type="STRING" id="871963.Desdi_0974"/>
<dbReference type="NCBIfam" id="NF033788">
    <property type="entry name" value="HTH_metalloreg"/>
    <property type="match status" value="1"/>
</dbReference>
<evidence type="ECO:0000313" key="6">
    <source>
        <dbReference type="Proteomes" id="UP000010797"/>
    </source>
</evidence>
<name>L0F6C1_DESDL</name>
<reference evidence="6" key="1">
    <citation type="submission" date="2012-02" db="EMBL/GenBank/DDBJ databases">
        <title>Complete sequence of Desulfitobacterium dichloroeliminans LMG P-21439.</title>
        <authorList>
            <person name="Lucas S."/>
            <person name="Han J."/>
            <person name="Lapidus A."/>
            <person name="Cheng J.-F."/>
            <person name="Goodwin L."/>
            <person name="Pitluck S."/>
            <person name="Peters L."/>
            <person name="Ovchinnikova G."/>
            <person name="Teshima H."/>
            <person name="Detter J.C."/>
            <person name="Han C."/>
            <person name="Tapia R."/>
            <person name="Land M."/>
            <person name="Hauser L."/>
            <person name="Kyrpides N."/>
            <person name="Ivanova N."/>
            <person name="Pagani I."/>
            <person name="Kruse T."/>
            <person name="de Vos W.M."/>
            <person name="Boon N."/>
            <person name="Smidt H."/>
            <person name="Woyke T."/>
        </authorList>
    </citation>
    <scope>NUCLEOTIDE SEQUENCE [LARGE SCALE GENOMIC DNA]</scope>
    <source>
        <strain evidence="6">LMG P-21439 / DCA1</strain>
    </source>
</reference>
<protein>
    <submittedName>
        <fullName evidence="5">Putative transcriptional regulator</fullName>
    </submittedName>
</protein>
<dbReference type="Proteomes" id="UP000010797">
    <property type="component" value="Chromosome"/>
</dbReference>
<dbReference type="AlphaFoldDB" id="L0F6C1"/>
<accession>L0F6C1</accession>
<dbReference type="InterPro" id="IPR051081">
    <property type="entry name" value="HTH_MetalResp_TranReg"/>
</dbReference>
<dbReference type="SMART" id="SM00418">
    <property type="entry name" value="HTH_ARSR"/>
    <property type="match status" value="1"/>
</dbReference>
<dbReference type="eggNOG" id="COG0640">
    <property type="taxonomic scope" value="Bacteria"/>
</dbReference>
<dbReference type="InterPro" id="IPR001845">
    <property type="entry name" value="HTH_ArsR_DNA-bd_dom"/>
</dbReference>
<dbReference type="Gene3D" id="1.10.10.10">
    <property type="entry name" value="Winged helix-like DNA-binding domain superfamily/Winged helix DNA-binding domain"/>
    <property type="match status" value="1"/>
</dbReference>
<dbReference type="InterPro" id="IPR036388">
    <property type="entry name" value="WH-like_DNA-bd_sf"/>
</dbReference>
<keyword evidence="6" id="KW-1185">Reference proteome</keyword>
<dbReference type="EMBL" id="CP003344">
    <property type="protein sequence ID" value="AGA68493.1"/>
    <property type="molecule type" value="Genomic_DNA"/>
</dbReference>
<sequence length="118" mass="13656">MNTLTNIFKILSDETRLRIIMLLYQQDLCVCELSGILDIPQPKISKSLSKLRDTNLVSDTRLEKFVFYSLKTEDPVLLNTLKTIMENLESYPQLINDRTRLADKEIYLNACNNVKEGD</sequence>
<dbReference type="RefSeq" id="WP_015261492.1">
    <property type="nucleotide sequence ID" value="NC_019903.1"/>
</dbReference>
<evidence type="ECO:0000259" key="4">
    <source>
        <dbReference type="PROSITE" id="PS50987"/>
    </source>
</evidence>
<dbReference type="SUPFAM" id="SSF46785">
    <property type="entry name" value="Winged helix' DNA-binding domain"/>
    <property type="match status" value="1"/>
</dbReference>
<evidence type="ECO:0000256" key="1">
    <source>
        <dbReference type="ARBA" id="ARBA00023015"/>
    </source>
</evidence>
<dbReference type="PRINTS" id="PR00778">
    <property type="entry name" value="HTHARSR"/>
</dbReference>
<dbReference type="PANTHER" id="PTHR33154">
    <property type="entry name" value="TRANSCRIPTIONAL REGULATOR, ARSR FAMILY"/>
    <property type="match status" value="1"/>
</dbReference>
<dbReference type="PROSITE" id="PS50987">
    <property type="entry name" value="HTH_ARSR_2"/>
    <property type="match status" value="1"/>
</dbReference>
<dbReference type="InterPro" id="IPR011991">
    <property type="entry name" value="ArsR-like_HTH"/>
</dbReference>
<proteinExistence type="predicted"/>
<dbReference type="GO" id="GO:0003700">
    <property type="term" value="F:DNA-binding transcription factor activity"/>
    <property type="evidence" value="ECO:0007669"/>
    <property type="project" value="InterPro"/>
</dbReference>
<dbReference type="OrthoDB" id="9798835at2"/>
<evidence type="ECO:0000256" key="3">
    <source>
        <dbReference type="ARBA" id="ARBA00023163"/>
    </source>
</evidence>
<evidence type="ECO:0000256" key="2">
    <source>
        <dbReference type="ARBA" id="ARBA00023125"/>
    </source>
</evidence>
<keyword evidence="2" id="KW-0238">DNA-binding</keyword>